<proteinExistence type="predicted"/>
<keyword evidence="2" id="KW-1185">Reference proteome</keyword>
<feature type="non-terminal residue" evidence="1">
    <location>
        <position position="192"/>
    </location>
</feature>
<gene>
    <name evidence="1" type="ORF">METBISCDRAFT_29015</name>
</gene>
<evidence type="ECO:0000313" key="1">
    <source>
        <dbReference type="EMBL" id="RKP28586.1"/>
    </source>
</evidence>
<accession>A0A4P9Z7G8</accession>
<protein>
    <submittedName>
        <fullName evidence="1">Uncharacterized protein</fullName>
    </submittedName>
</protein>
<dbReference type="AlphaFoldDB" id="A0A4P9Z7G8"/>
<dbReference type="EMBL" id="ML004812">
    <property type="protein sequence ID" value="RKP28586.1"/>
    <property type="molecule type" value="Genomic_DNA"/>
</dbReference>
<dbReference type="Proteomes" id="UP000268321">
    <property type="component" value="Unassembled WGS sequence"/>
</dbReference>
<reference evidence="2" key="1">
    <citation type="journal article" date="2018" name="Nat. Microbiol.">
        <title>Leveraging single-cell genomics to expand the fungal tree of life.</title>
        <authorList>
            <person name="Ahrendt S.R."/>
            <person name="Quandt C.A."/>
            <person name="Ciobanu D."/>
            <person name="Clum A."/>
            <person name="Salamov A."/>
            <person name="Andreopoulos B."/>
            <person name="Cheng J.F."/>
            <person name="Woyke T."/>
            <person name="Pelin A."/>
            <person name="Henrissat B."/>
            <person name="Reynolds N.K."/>
            <person name="Benny G.L."/>
            <person name="Smith M.E."/>
            <person name="James T.Y."/>
            <person name="Grigoriev I.V."/>
        </authorList>
    </citation>
    <scope>NUCLEOTIDE SEQUENCE [LARGE SCALE GENOMIC DNA]</scope>
    <source>
        <strain evidence="2">Baker2002</strain>
    </source>
</reference>
<evidence type="ECO:0000313" key="2">
    <source>
        <dbReference type="Proteomes" id="UP000268321"/>
    </source>
</evidence>
<sequence>MSSQDVTRDSTNIPRDTYGVSKFCGASVGAGFVPTLSYALYLLPSADHGFPQYPLGEVGYAAELHAFGLPCVVDSRPGRLLSHGAEEGVAEGKNEPGTLFLHGLPRDAAPTMSLASVQLSMATTTPNSEPNSALLSGTSVRTDLAQMNVSMPGPYEPSDLALLATDLNNLIEDMMFELGGVARSRSGSESTS</sequence>
<organism evidence="1 2">
    <name type="scientific">Metschnikowia bicuspidata</name>
    <dbReference type="NCBI Taxonomy" id="27322"/>
    <lineage>
        <taxon>Eukaryota</taxon>
        <taxon>Fungi</taxon>
        <taxon>Dikarya</taxon>
        <taxon>Ascomycota</taxon>
        <taxon>Saccharomycotina</taxon>
        <taxon>Pichiomycetes</taxon>
        <taxon>Metschnikowiaceae</taxon>
        <taxon>Metschnikowia</taxon>
    </lineage>
</organism>
<name>A0A4P9Z7G8_9ASCO</name>